<keyword evidence="9" id="KW-0472">Membrane</keyword>
<keyword evidence="5" id="KW-0812">Transmembrane</keyword>
<protein>
    <submittedName>
        <fullName evidence="12">TonB-dependent receptor</fullName>
    </submittedName>
</protein>
<evidence type="ECO:0000256" key="1">
    <source>
        <dbReference type="ARBA" id="ARBA00004571"/>
    </source>
</evidence>
<keyword evidence="8" id="KW-0406">Ion transport</keyword>
<comment type="subcellular location">
    <subcellularLocation>
        <location evidence="1">Cell outer membrane</location>
        <topology evidence="1">Multi-pass membrane protein</topology>
    </subcellularLocation>
</comment>
<dbReference type="InterPro" id="IPR036942">
    <property type="entry name" value="Beta-barrel_TonB_sf"/>
</dbReference>
<dbReference type="InterPro" id="IPR037066">
    <property type="entry name" value="Plug_dom_sf"/>
</dbReference>
<keyword evidence="13" id="KW-1185">Reference proteome</keyword>
<dbReference type="Gene3D" id="2.40.170.20">
    <property type="entry name" value="TonB-dependent receptor, beta-barrel domain"/>
    <property type="match status" value="1"/>
</dbReference>
<evidence type="ECO:0000256" key="2">
    <source>
        <dbReference type="ARBA" id="ARBA00022448"/>
    </source>
</evidence>
<evidence type="ECO:0000313" key="13">
    <source>
        <dbReference type="Proteomes" id="UP001432059"/>
    </source>
</evidence>
<keyword evidence="3" id="KW-1134">Transmembrane beta strand</keyword>
<dbReference type="AlphaFoldDB" id="A0AAU0F8M4"/>
<keyword evidence="12" id="KW-0675">Receptor</keyword>
<proteinExistence type="predicted"/>
<keyword evidence="7" id="KW-0408">Iron</keyword>
<accession>A0AAU0F8M4</accession>
<evidence type="ECO:0000313" key="12">
    <source>
        <dbReference type="EMBL" id="WOC52347.1"/>
    </source>
</evidence>
<gene>
    <name evidence="12" type="ORF">BPO_1700</name>
</gene>
<dbReference type="GO" id="GO:0009279">
    <property type="term" value="C:cell outer membrane"/>
    <property type="evidence" value="ECO:0007669"/>
    <property type="project" value="UniProtKB-SubCell"/>
</dbReference>
<dbReference type="EMBL" id="CP136426">
    <property type="protein sequence ID" value="WOC52347.1"/>
    <property type="molecule type" value="Genomic_DNA"/>
</dbReference>
<evidence type="ECO:0000256" key="3">
    <source>
        <dbReference type="ARBA" id="ARBA00022452"/>
    </source>
</evidence>
<evidence type="ECO:0000259" key="11">
    <source>
        <dbReference type="Pfam" id="PF07715"/>
    </source>
</evidence>
<evidence type="ECO:0000256" key="6">
    <source>
        <dbReference type="ARBA" id="ARBA00022729"/>
    </source>
</evidence>
<dbReference type="GO" id="GO:0015344">
    <property type="term" value="F:siderophore uptake transmembrane transporter activity"/>
    <property type="evidence" value="ECO:0007669"/>
    <property type="project" value="TreeGrafter"/>
</dbReference>
<dbReference type="Proteomes" id="UP001432059">
    <property type="component" value="Chromosome"/>
</dbReference>
<keyword evidence="4" id="KW-0410">Iron transport</keyword>
<dbReference type="InterPro" id="IPR012910">
    <property type="entry name" value="Plug_dom"/>
</dbReference>
<keyword evidence="2" id="KW-0813">Transport</keyword>
<dbReference type="Pfam" id="PF07715">
    <property type="entry name" value="Plug"/>
    <property type="match status" value="1"/>
</dbReference>
<keyword evidence="10" id="KW-0998">Cell outer membrane</keyword>
<evidence type="ECO:0000256" key="5">
    <source>
        <dbReference type="ARBA" id="ARBA00022692"/>
    </source>
</evidence>
<dbReference type="InterPro" id="IPR039426">
    <property type="entry name" value="TonB-dep_rcpt-like"/>
</dbReference>
<evidence type="ECO:0000256" key="10">
    <source>
        <dbReference type="ARBA" id="ARBA00023237"/>
    </source>
</evidence>
<dbReference type="PANTHER" id="PTHR32552">
    <property type="entry name" value="FERRICHROME IRON RECEPTOR-RELATED"/>
    <property type="match status" value="1"/>
</dbReference>
<organism evidence="12 13">
    <name type="scientific">Bergeyella porcorum</name>
    <dbReference type="NCBI Taxonomy" id="1735111"/>
    <lineage>
        <taxon>Bacteria</taxon>
        <taxon>Pseudomonadati</taxon>
        <taxon>Bacteroidota</taxon>
        <taxon>Flavobacteriia</taxon>
        <taxon>Flavobacteriales</taxon>
        <taxon>Weeksellaceae</taxon>
        <taxon>Bergeyella</taxon>
    </lineage>
</organism>
<evidence type="ECO:0000256" key="4">
    <source>
        <dbReference type="ARBA" id="ARBA00022496"/>
    </source>
</evidence>
<evidence type="ECO:0000256" key="7">
    <source>
        <dbReference type="ARBA" id="ARBA00023004"/>
    </source>
</evidence>
<evidence type="ECO:0000256" key="9">
    <source>
        <dbReference type="ARBA" id="ARBA00023136"/>
    </source>
</evidence>
<name>A0AAU0F8M4_9FLAO</name>
<feature type="domain" description="TonB-dependent receptor plug" evidence="11">
    <location>
        <begin position="67"/>
        <end position="162"/>
    </location>
</feature>
<keyword evidence="6" id="KW-0732">Signal</keyword>
<dbReference type="PANTHER" id="PTHR32552:SF68">
    <property type="entry name" value="FERRICHROME OUTER MEMBRANE TRANSPORTER_PHAGE RECEPTOR"/>
    <property type="match status" value="1"/>
</dbReference>
<evidence type="ECO:0000256" key="8">
    <source>
        <dbReference type="ARBA" id="ARBA00023065"/>
    </source>
</evidence>
<dbReference type="Gene3D" id="2.170.130.10">
    <property type="entry name" value="TonB-dependent receptor, plug domain"/>
    <property type="match status" value="1"/>
</dbReference>
<dbReference type="KEGG" id="bpor:BPO_1700"/>
<reference evidence="12" key="1">
    <citation type="submission" date="2023-10" db="EMBL/GenBank/DDBJ databases">
        <title>Characterization and whole genome sequencing of a novel strain of Bergeyella porcorum QD2021 isolated from pig.</title>
        <authorList>
            <person name="Liu G."/>
            <person name="Chen C."/>
            <person name="Han X."/>
        </authorList>
    </citation>
    <scope>NUCLEOTIDE SEQUENCE</scope>
    <source>
        <strain evidence="12">QD2021</strain>
    </source>
</reference>
<sequence length="358" mass="40400">MIHNRPFYSINLKTIKRMKGIFILGLSVSSFYFVNAQKVQDSIKTRDIETVNFTKRLPVSKEIINVEKDLKSKNLAQDLPILLKNQMSVVSTSDAGNGIGYTGWRIRGVDGSRINVMLNGVPYNDSESQGTFFVNVSDLASSSSNILIQRGVGTSTNGVASFGASVNINTKNPDEKAYALTNQSYGSFNTRRHAFEVGSGKFWNNKLSVMGRYSITKSDGYIDRAFSDLNSYNFTALFEEGNTKLRLMTFGGKEKTYQAWNGISVEEFKETPRKNTSGVLYNSDGSIAGYYDNETDNYRQNHYHLLWEQKLSSIWNLETTLHYTKGKGYYENYRQNDRLIAISCNLLYGKATPSLERI</sequence>
<dbReference type="SUPFAM" id="SSF56935">
    <property type="entry name" value="Porins"/>
    <property type="match status" value="1"/>
</dbReference>